<reference evidence="3 4" key="1">
    <citation type="submission" date="2016-11" db="EMBL/GenBank/DDBJ databases">
        <title>The macronuclear genome of Stentor coeruleus: a giant cell with tiny introns.</title>
        <authorList>
            <person name="Slabodnick M."/>
            <person name="Ruby J.G."/>
            <person name="Reiff S.B."/>
            <person name="Swart E.C."/>
            <person name="Gosai S."/>
            <person name="Prabakaran S."/>
            <person name="Witkowska E."/>
            <person name="Larue G.E."/>
            <person name="Fisher S."/>
            <person name="Freeman R.M."/>
            <person name="Gunawardena J."/>
            <person name="Chu W."/>
            <person name="Stover N.A."/>
            <person name="Gregory B.D."/>
            <person name="Nowacki M."/>
            <person name="Derisi J."/>
            <person name="Roy S.W."/>
            <person name="Marshall W.F."/>
            <person name="Sood P."/>
        </authorList>
    </citation>
    <scope>NUCLEOTIDE SEQUENCE [LARGE SCALE GENOMIC DNA]</scope>
    <source>
        <strain evidence="3">WM001</strain>
    </source>
</reference>
<dbReference type="PRINTS" id="PR00620">
    <property type="entry name" value="HISTONEH2A"/>
</dbReference>
<dbReference type="CDD" id="cd00074">
    <property type="entry name" value="HFD_H2A"/>
    <property type="match status" value="1"/>
</dbReference>
<dbReference type="InterPro" id="IPR002119">
    <property type="entry name" value="Histone_H2A"/>
</dbReference>
<gene>
    <name evidence="3" type="ORF">SteCoe_25404</name>
</gene>
<dbReference type="OrthoDB" id="6412308at2759"/>
<name>A0A1R2BF85_9CILI</name>
<sequence>MPSKKEEEDSTRKKDMNNKSKKNDLQKRVGLLFPISKIWNTMRRKNYARIISQKSSVTVAAVLEYLTAEVIELSGDITKDQNKKNRPNILRPRHINLGIRMDKELNELVGSKVIIPMSGVVPFIKESLSHKIKLYSKFIESQAEEEKENSGNEIEEVEISASDFGE</sequence>
<comment type="subunit">
    <text evidence="1">The nucleosome is a histone octamer containing two molecules each of H2A, H2B, H3 and H4 assembled in one H3-H4 heterotetramer and two H2A-H2B heterodimers. The octamer wraps approximately 147 bp of DNA.</text>
</comment>
<dbReference type="GO" id="GO:0005634">
    <property type="term" value="C:nucleus"/>
    <property type="evidence" value="ECO:0007669"/>
    <property type="project" value="UniProtKB-SubCell"/>
</dbReference>
<comment type="caution">
    <text evidence="3">The sequence shown here is derived from an EMBL/GenBank/DDBJ whole genome shotgun (WGS) entry which is preliminary data.</text>
</comment>
<dbReference type="GO" id="GO:0003677">
    <property type="term" value="F:DNA binding"/>
    <property type="evidence" value="ECO:0007669"/>
    <property type="project" value="UniProtKB-KW"/>
</dbReference>
<dbReference type="SMART" id="SM00414">
    <property type="entry name" value="H2A"/>
    <property type="match status" value="1"/>
</dbReference>
<dbReference type="GO" id="GO:0046982">
    <property type="term" value="F:protein heterodimerization activity"/>
    <property type="evidence" value="ECO:0007669"/>
    <property type="project" value="InterPro"/>
</dbReference>
<organism evidence="3 4">
    <name type="scientific">Stentor coeruleus</name>
    <dbReference type="NCBI Taxonomy" id="5963"/>
    <lineage>
        <taxon>Eukaryota</taxon>
        <taxon>Sar</taxon>
        <taxon>Alveolata</taxon>
        <taxon>Ciliophora</taxon>
        <taxon>Postciliodesmatophora</taxon>
        <taxon>Heterotrichea</taxon>
        <taxon>Heterotrichida</taxon>
        <taxon>Stentoridae</taxon>
        <taxon>Stentor</taxon>
    </lineage>
</organism>
<evidence type="ECO:0000313" key="3">
    <source>
        <dbReference type="EMBL" id="OMJ75437.1"/>
    </source>
</evidence>
<dbReference type="EMBL" id="MPUH01000690">
    <property type="protein sequence ID" value="OMJ75437.1"/>
    <property type="molecule type" value="Genomic_DNA"/>
</dbReference>
<proteinExistence type="inferred from homology"/>
<keyword evidence="1" id="KW-0238">DNA-binding</keyword>
<feature type="region of interest" description="Disordered" evidence="2">
    <location>
        <begin position="143"/>
        <end position="166"/>
    </location>
</feature>
<feature type="compositionally biased region" description="Acidic residues" evidence="2">
    <location>
        <begin position="143"/>
        <end position="158"/>
    </location>
</feature>
<keyword evidence="1" id="KW-0544">Nucleosome core</keyword>
<dbReference type="Gene3D" id="1.10.20.10">
    <property type="entry name" value="Histone, subunit A"/>
    <property type="match status" value="1"/>
</dbReference>
<keyword evidence="1" id="KW-0539">Nucleus</keyword>
<keyword evidence="1" id="KW-0158">Chromosome</keyword>
<dbReference type="PANTHER" id="PTHR23430">
    <property type="entry name" value="HISTONE H2A"/>
    <property type="match status" value="1"/>
</dbReference>
<dbReference type="Proteomes" id="UP000187209">
    <property type="component" value="Unassembled WGS sequence"/>
</dbReference>
<protein>
    <recommendedName>
        <fullName evidence="1">Histone H2A</fullName>
    </recommendedName>
</protein>
<comment type="similarity">
    <text evidence="1">Belongs to the histone H2A family.</text>
</comment>
<evidence type="ECO:0000256" key="2">
    <source>
        <dbReference type="SAM" id="MobiDB-lite"/>
    </source>
</evidence>
<dbReference type="InterPro" id="IPR009072">
    <property type="entry name" value="Histone-fold"/>
</dbReference>
<evidence type="ECO:0000256" key="1">
    <source>
        <dbReference type="RuleBase" id="RU003767"/>
    </source>
</evidence>
<dbReference type="SUPFAM" id="SSF47113">
    <property type="entry name" value="Histone-fold"/>
    <property type="match status" value="1"/>
</dbReference>
<dbReference type="AlphaFoldDB" id="A0A1R2BF85"/>
<dbReference type="GO" id="GO:0000786">
    <property type="term" value="C:nucleosome"/>
    <property type="evidence" value="ECO:0007669"/>
    <property type="project" value="UniProtKB-KW"/>
</dbReference>
<evidence type="ECO:0000313" key="4">
    <source>
        <dbReference type="Proteomes" id="UP000187209"/>
    </source>
</evidence>
<keyword evidence="4" id="KW-1185">Reference proteome</keyword>
<accession>A0A1R2BF85</accession>
<comment type="subcellular location">
    <subcellularLocation>
        <location evidence="1">Nucleus</location>
    </subcellularLocation>
</comment>
<feature type="region of interest" description="Disordered" evidence="2">
    <location>
        <begin position="1"/>
        <end position="23"/>
    </location>
</feature>
<dbReference type="GO" id="GO:0030527">
    <property type="term" value="F:structural constituent of chromatin"/>
    <property type="evidence" value="ECO:0007669"/>
    <property type="project" value="InterPro"/>
</dbReference>